<accession>A0ABT3VZ58</accession>
<sequence>MMKRLARNPEKFEPFELYTTLGRIHNYQLGNPAHNKAFLERIDASLKTSQSDQQLIHGKRMEILFGLMAAGFGVCKLVKVEDSGEIFSAEEVAVPDYLLILGDGTKIFVEVKNCNIKDIHKPYILKKTYTSKLEKYAELHGIPVYYAIHYRNMNNKWTLQPLTSFVEKEDHYSTTIIRSLATNEMHLIGDVYIGTKPPLALELIADMNESTAAQNNSEGYFSPKEYKIYCSGNEINDETERKIANYLMMYGDWSESEPEAIVDEDGKMQSISITLSPEIPENFERNGFDFIGVLSTMITKEFNIQTTQGKKVTAMDTNLEPHDFSLKIPSDYKGGSLPLWRISMLPNLDYKESSDERFYYEIKTDGE</sequence>
<reference evidence="1" key="1">
    <citation type="submission" date="2022-11" db="EMBL/GenBank/DDBJ databases">
        <title>Biodiversity and phylogenetic relationships of bacteria.</title>
        <authorList>
            <person name="Machado R.A.R."/>
            <person name="Bhat A."/>
            <person name="Loulou A."/>
            <person name="Kallel S."/>
        </authorList>
    </citation>
    <scope>NUCLEOTIDE SEQUENCE</scope>
    <source>
        <strain evidence="1">E-TC7</strain>
    </source>
</reference>
<gene>
    <name evidence="1" type="ORF">OSH03_07865</name>
</gene>
<protein>
    <recommendedName>
        <fullName evidence="3">Endonuclease</fullName>
    </recommendedName>
</protein>
<proteinExistence type="predicted"/>
<evidence type="ECO:0000313" key="1">
    <source>
        <dbReference type="EMBL" id="MCX5573882.1"/>
    </source>
</evidence>
<evidence type="ECO:0000313" key="2">
    <source>
        <dbReference type="Proteomes" id="UP001146015"/>
    </source>
</evidence>
<dbReference type="Proteomes" id="UP001146015">
    <property type="component" value="Unassembled WGS sequence"/>
</dbReference>
<name>A0ABT3VZ58_9ENTR</name>
<organism evidence="1 2">
    <name type="scientific">Enterobacter nematophilus</name>
    <dbReference type="NCBI Taxonomy" id="2994648"/>
    <lineage>
        <taxon>Bacteria</taxon>
        <taxon>Pseudomonadati</taxon>
        <taxon>Pseudomonadota</taxon>
        <taxon>Gammaproteobacteria</taxon>
        <taxon>Enterobacterales</taxon>
        <taxon>Enterobacteriaceae</taxon>
        <taxon>Enterobacter</taxon>
    </lineage>
</organism>
<dbReference type="Gene3D" id="3.40.1350.10">
    <property type="match status" value="1"/>
</dbReference>
<dbReference type="RefSeq" id="WP_266178752.1">
    <property type="nucleotide sequence ID" value="NZ_JAPKNE010000002.1"/>
</dbReference>
<evidence type="ECO:0008006" key="3">
    <source>
        <dbReference type="Google" id="ProtNLM"/>
    </source>
</evidence>
<dbReference type="InterPro" id="IPR011856">
    <property type="entry name" value="tRNA_endonuc-like_dom_sf"/>
</dbReference>
<comment type="caution">
    <text evidence="1">The sequence shown here is derived from an EMBL/GenBank/DDBJ whole genome shotgun (WGS) entry which is preliminary data.</text>
</comment>
<keyword evidence="2" id="KW-1185">Reference proteome</keyword>
<dbReference type="EMBL" id="JAPKNE010000002">
    <property type="protein sequence ID" value="MCX5573882.1"/>
    <property type="molecule type" value="Genomic_DNA"/>
</dbReference>